<evidence type="ECO:0008006" key="5">
    <source>
        <dbReference type="Google" id="ProtNLM"/>
    </source>
</evidence>
<accession>A0A7Y0AUK9</accession>
<proteinExistence type="predicted"/>
<protein>
    <recommendedName>
        <fullName evidence="5">Exopolysaccharide production protein YjbE</fullName>
    </recommendedName>
</protein>
<dbReference type="Proteomes" id="UP000541470">
    <property type="component" value="Unassembled WGS sequence"/>
</dbReference>
<keyword evidence="4" id="KW-1185">Reference proteome</keyword>
<evidence type="ECO:0000313" key="3">
    <source>
        <dbReference type="EMBL" id="NML73796.1"/>
    </source>
</evidence>
<sequence length="118" mass="11783">MKALFPLTTVVCLALSAPAWAACPDVTGSSINGDRSAGLAKDGTHAPLEAGATAENRTETPGGTTTTAGKGEALAKDGRTLPLSSDPNLATSNQDVAAQQQGEKTAAAEADAKTECVE</sequence>
<feature type="signal peptide" evidence="2">
    <location>
        <begin position="1"/>
        <end position="21"/>
    </location>
</feature>
<dbReference type="RefSeq" id="WP_169588407.1">
    <property type="nucleotide sequence ID" value="NZ_JABBGK010000001.1"/>
</dbReference>
<name>A0A7Y0AUK9_9HYPH</name>
<evidence type="ECO:0000313" key="4">
    <source>
        <dbReference type="Proteomes" id="UP000541470"/>
    </source>
</evidence>
<dbReference type="AlphaFoldDB" id="A0A7Y0AUK9"/>
<gene>
    <name evidence="3" type="ORF">HHL25_06600</name>
</gene>
<comment type="caution">
    <text evidence="3">The sequence shown here is derived from an EMBL/GenBank/DDBJ whole genome shotgun (WGS) entry which is preliminary data.</text>
</comment>
<dbReference type="PROSITE" id="PS51257">
    <property type="entry name" value="PROKAR_LIPOPROTEIN"/>
    <property type="match status" value="1"/>
</dbReference>
<feature type="compositionally biased region" description="Low complexity" evidence="1">
    <location>
        <begin position="59"/>
        <end position="72"/>
    </location>
</feature>
<evidence type="ECO:0000256" key="2">
    <source>
        <dbReference type="SAM" id="SignalP"/>
    </source>
</evidence>
<feature type="compositionally biased region" description="Polar residues" evidence="1">
    <location>
        <begin position="82"/>
        <end position="102"/>
    </location>
</feature>
<evidence type="ECO:0000256" key="1">
    <source>
        <dbReference type="SAM" id="MobiDB-lite"/>
    </source>
</evidence>
<feature type="chain" id="PRO_5030545511" description="Exopolysaccharide production protein YjbE" evidence="2">
    <location>
        <begin position="22"/>
        <end position="118"/>
    </location>
</feature>
<organism evidence="3 4">
    <name type="scientific">Rhizobium terricola</name>
    <dbReference type="NCBI Taxonomy" id="2728849"/>
    <lineage>
        <taxon>Bacteria</taxon>
        <taxon>Pseudomonadati</taxon>
        <taxon>Pseudomonadota</taxon>
        <taxon>Alphaproteobacteria</taxon>
        <taxon>Hyphomicrobiales</taxon>
        <taxon>Rhizobiaceae</taxon>
        <taxon>Rhizobium/Agrobacterium group</taxon>
        <taxon>Rhizobium</taxon>
    </lineage>
</organism>
<feature type="region of interest" description="Disordered" evidence="1">
    <location>
        <begin position="31"/>
        <end position="118"/>
    </location>
</feature>
<reference evidence="3 4" key="1">
    <citation type="submission" date="2020-04" db="EMBL/GenBank/DDBJ databases">
        <title>Rhizobium sp. S-51 isolated from soil.</title>
        <authorList>
            <person name="Dahal R.H."/>
        </authorList>
    </citation>
    <scope>NUCLEOTIDE SEQUENCE [LARGE SCALE GENOMIC DNA]</scope>
    <source>
        <strain evidence="3 4">S-51</strain>
    </source>
</reference>
<dbReference type="EMBL" id="JABBGK010000001">
    <property type="protein sequence ID" value="NML73796.1"/>
    <property type="molecule type" value="Genomic_DNA"/>
</dbReference>
<keyword evidence="2" id="KW-0732">Signal</keyword>